<proteinExistence type="predicted"/>
<reference evidence="2" key="1">
    <citation type="journal article" date="2019" name="Int. J. Syst. Evol. Microbiol.">
        <title>The Global Catalogue of Microorganisms (GCM) 10K type strain sequencing project: providing services to taxonomists for standard genome sequencing and annotation.</title>
        <authorList>
            <consortium name="The Broad Institute Genomics Platform"/>
            <consortium name="The Broad Institute Genome Sequencing Center for Infectious Disease"/>
            <person name="Wu L."/>
            <person name="Ma J."/>
        </authorList>
    </citation>
    <scope>NUCLEOTIDE SEQUENCE [LARGE SCALE GENOMIC DNA]</scope>
    <source>
        <strain evidence="2">JCM 17386</strain>
    </source>
</reference>
<evidence type="ECO:0000313" key="1">
    <source>
        <dbReference type="EMBL" id="GAA4121373.1"/>
    </source>
</evidence>
<evidence type="ECO:0000313" key="2">
    <source>
        <dbReference type="Proteomes" id="UP001501333"/>
    </source>
</evidence>
<organism evidence="1 2">
    <name type="scientific">Flavobacterium chungbukense</name>
    <dbReference type="NCBI Taxonomy" id="877464"/>
    <lineage>
        <taxon>Bacteria</taxon>
        <taxon>Pseudomonadati</taxon>
        <taxon>Bacteroidota</taxon>
        <taxon>Flavobacteriia</taxon>
        <taxon>Flavobacteriales</taxon>
        <taxon>Flavobacteriaceae</taxon>
        <taxon>Flavobacterium</taxon>
    </lineage>
</organism>
<dbReference type="EMBL" id="BAABAO010000003">
    <property type="protein sequence ID" value="GAA4121373.1"/>
    <property type="molecule type" value="Genomic_DNA"/>
</dbReference>
<keyword evidence="2" id="KW-1185">Reference proteome</keyword>
<sequence>MGNSDDSGKANSQLLYVKGSKIVYRKWIKRSTTNNDELEMKLPSHPFNIISELVLII</sequence>
<dbReference type="Proteomes" id="UP001501333">
    <property type="component" value="Unassembled WGS sequence"/>
</dbReference>
<protein>
    <submittedName>
        <fullName evidence="1">Uncharacterized protein</fullName>
    </submittedName>
</protein>
<accession>A0ABP7XL80</accession>
<comment type="caution">
    <text evidence="1">The sequence shown here is derived from an EMBL/GenBank/DDBJ whole genome shotgun (WGS) entry which is preliminary data.</text>
</comment>
<name>A0ABP7XL80_9FLAO</name>
<gene>
    <name evidence="1" type="ORF">GCM10022250_02870</name>
</gene>